<dbReference type="InterPro" id="IPR017455">
    <property type="entry name" value="Znf_FYVE-rel"/>
</dbReference>
<dbReference type="InterPro" id="IPR057946">
    <property type="entry name" value="TPR_ZFYVE26"/>
</dbReference>
<evidence type="ECO:0000256" key="2">
    <source>
        <dbReference type="ARBA" id="ARBA00022723"/>
    </source>
</evidence>
<evidence type="ECO:0000313" key="7">
    <source>
        <dbReference type="Proteomes" id="UP000616769"/>
    </source>
</evidence>
<dbReference type="Pfam" id="PF01363">
    <property type="entry name" value="FYVE"/>
    <property type="match status" value="1"/>
</dbReference>
<feature type="region of interest" description="Disordered" evidence="5">
    <location>
        <begin position="579"/>
        <end position="600"/>
    </location>
</feature>
<reference evidence="6 7" key="1">
    <citation type="journal article" date="2015" name="Parasit. Vectors">
        <title>Draft genome of the scabies mite.</title>
        <authorList>
            <person name="Rider S.D.Jr."/>
            <person name="Morgan M.S."/>
            <person name="Arlian L.G."/>
        </authorList>
    </citation>
    <scope>NUCLEOTIDE SEQUENCE [LARGE SCALE GENOMIC DNA]</scope>
    <source>
        <strain evidence="6">Arlian Lab</strain>
    </source>
</reference>
<accession>A0A132AFJ2</accession>
<dbReference type="GO" id="GO:0005765">
    <property type="term" value="C:lysosomal membrane"/>
    <property type="evidence" value="ECO:0007669"/>
    <property type="project" value="TreeGrafter"/>
</dbReference>
<name>A0A132AFJ2_SARSC</name>
<keyword evidence="4" id="KW-0862">Zinc</keyword>
<dbReference type="OrthoDB" id="6514509at2759"/>
<feature type="compositionally biased region" description="Low complexity" evidence="5">
    <location>
        <begin position="693"/>
        <end position="707"/>
    </location>
</feature>
<dbReference type="SUPFAM" id="SSF57903">
    <property type="entry name" value="FYVE/PHD zinc finger"/>
    <property type="match status" value="1"/>
</dbReference>
<gene>
    <name evidence="6" type="ORF">QR98_0082410</name>
</gene>
<dbReference type="InterPro" id="IPR000306">
    <property type="entry name" value="Znf_FYVE"/>
</dbReference>
<feature type="region of interest" description="Disordered" evidence="5">
    <location>
        <begin position="687"/>
        <end position="707"/>
    </location>
</feature>
<dbReference type="Proteomes" id="UP000616769">
    <property type="component" value="Unassembled WGS sequence"/>
</dbReference>
<evidence type="ECO:0000256" key="3">
    <source>
        <dbReference type="ARBA" id="ARBA00022771"/>
    </source>
</evidence>
<sequence>LKNFLRYISITDHDNENEIEEKKEYHHHHRLPYKQFDCLRRNSINLLLSYLVYLFESSSKPEKLWLLHRMIRKIIQFIGHNDRDVNVHLLLEQITSDSDLRRKLAIISDPNYADLIIVCSFKLKNLKISCEDFYMKIHANEDSDSMSIILDENDYLQSFCTKLRNSLLQDSFNTSIILKILSKSLDDKTSEQSSMKKHCTENRLNCFDKIFQQSLIHAMKNENFPLFNQIVMYSPENIFSEENFIKQIIEFHCNKSEQSSQHDSRLLSLYSRLLFCDSESIIRSVSRINQENILTDYGKTEDFFNLRPCFISAVCHRKHFLRIFLDNYHNDNHEKIRNDINMLPAKSQIMMILLSLHETMITNEDLEDLSAKKSKLINSEAELMRSIEQYSQVRRKVVVDDLIFNELLCKIRFMFRFADWCYEHINRNKIENFKFRFEIISQLMNGQSPLKLLSNLGFFEQQIRTISLETFKEEIICDNVCDLLSKFDHRMLMIMKGFIVIRWIIFCIFYAENENAYFENSSFQSLLDDLYPIEFRIEILENLFSLLFLSSNDLKSDLSFDSDEEGYLDDISSSIKLEPTTNSKKTSHKNNVEKNPRKTSSSNNFLFPNWLIPKLLDVLRDSLIKANSDLFNSKASIGFETLMNDKKWQKRVQNLKSRVATLQGYVNDAQFRFDVIRPALCKSSSNYKNDLATNDPSSTDFSDSTPKTEAQFQTNEINDEKLIKKETSLISCMLASYSQLLCHTLNDNRIESSRQIAKLFEKDLKDTKPLKELQLLDHFNELHTQVSLVQSQLPESKLNHKSSSFDGIDSWNQSEKIDQIASIGIRSSKIQSLLYETLMKMDQIDTKTKIVLMMDYALSSSPSMEITKSILESVFVHNNTLFLQSKSENFDIIPDFVESYIIDIQKFISNMSQHINIGDVSMSEILNHPIHSTKLFDSQTLIESIENQLEVSYWFQKFFQLQLELEALLFNDDENEQSRRSASKDLQSDIETKSNQLNFYYDRLIGCCPSGKYQYLKALYFYLSKVNQSLLECRHRSLSTTDESVTNFDPKSPMPQASIFSILKQSPSAILCSMVIKNKIPPAMIDDLAQTMKINLPGVLCSVFCPQIPSTFLNNRKVEFSILELCQPSLYKLIESYFNNIETLRHTVLVSDYFGNENFHERTLDDPTEEVFKPQINQDVLEYFHSKCSVLVQILRLLNLVQDNQLVSIESSSPSLKIFSNSPLTNWIEIIKRNFYCGQLDSVLNLAFYARISSGQNIVLKSLEFHASRKNFLQIFRMFDYIDDFSSVLQESFVDPSQNNYCNFRILQNAIYAHLAFIKEDAKYLFQINNDPKMKADLILKMLDSFEVYEETFYATRLIRLGLQSVRNDEIVNKLNASEIKSKLEITLKQIEFYASVGQLTGLKTWKLAKDNLESIDMLAIIRSRKRYSLAIDWYHIKGFEIETTDILLELLIYAYSEQEDYESLEKLFRDFVEESKSINIIAIAEKILNDADDLNLRTFLIDFLIDHYRKNMNNLIVEQYERYRLGVEMVQQLGEKIQKDYIDLIFNPILIIEQLLMNSEIESLEKIINRNRLIKADELLEKYSLKSIYIDIFDSSSSYEDTSDMTVISSESSQTKNIAQFNVPQKIPSKEQWVSDYSKTHCMLCQIVRFSMINRRHHCRRCGRVVCNNCSTNNLLITDINALFPVRVCDDCFDWYNKGRKVSTHSIDSFTADPTIDETKEMILKRTKWKLSLLDDSINQNRRQEFNYESAPSVSLCLAILRLHSNKTKCCKFIIEKICAPLIESISLQNVDSTLLIEMIRSLLISTRLAIEEKLNPIEEKIHNEGSVPGSSSSTAETEQLNLYLDQLDVIRMLINANFRSKEIISYVLNNNIQKLKEKLLEAERFELTIDIAKKYGIESNSIRKAWALICLKNLHFDEARKKFAQYFIQIKRISEKQITLKILIETLSSLNYTPLQAVPLKNKCSLIQKGDFRFLSGSENEQSDDVASIFDSKSVSSKSQEITETNSLKSKIFAEIVYYLETYGSYDDQIKFFIENGYFKDAIKCFIRSQQVQSSRIGADFVQKIFIPSHLNGHLGDLFTAIRICDPKQTILWVCLLESCKYLNKNYYYHSLYKVQIFMNDYLRAAITQINHFFFNLSIEPHQEDPKDSFEREVRSQSSINLPVDCDGFELLRSRSIYLEKARDLCNIYLHNIDFIKIKHGCLVVEKQDVFKQISLIELQIDLLKRFEKISYPISCRLYSVEELEHYLMEWSISERPLFLSAFLLSLLETKLNIKIDRLPYPPTLLEYDYVRKSLITALIILYYDQKSLPQQSGSETEIINRFEDGFRCALRIIEDHQLDARIIFWMASMFSLVHHLESNSSLERILLDLKLLLQMFATHLEANQNEKRIEFEGKLEKNFASKMEDSLIQVQTPTLNTKDDRLSDDIIEECLKFIEIIMNVLRKLNESHQNQINLSTGLNNKKLADLRESLIKSISDNNRRIEAYISVRKLKLAYLLAASIGQSDNIVRVLNAAISLDDQHFVKICKMWLKKNHNPQEYQI</sequence>
<dbReference type="EMBL" id="JXLN01013936">
    <property type="protein sequence ID" value="KPM09697.1"/>
    <property type="molecule type" value="Genomic_DNA"/>
</dbReference>
<dbReference type="PANTHER" id="PTHR46591">
    <property type="entry name" value="ZINC FINGER FYVE DOMAIN-CONTAINING PROTEIN 26"/>
    <property type="match status" value="1"/>
</dbReference>
<organism evidence="6 7">
    <name type="scientific">Sarcoptes scabiei</name>
    <name type="common">Itch mite</name>
    <name type="synonym">Acarus scabiei</name>
    <dbReference type="NCBI Taxonomy" id="52283"/>
    <lineage>
        <taxon>Eukaryota</taxon>
        <taxon>Metazoa</taxon>
        <taxon>Ecdysozoa</taxon>
        <taxon>Arthropoda</taxon>
        <taxon>Chelicerata</taxon>
        <taxon>Arachnida</taxon>
        <taxon>Acari</taxon>
        <taxon>Acariformes</taxon>
        <taxon>Sarcoptiformes</taxon>
        <taxon>Astigmata</taxon>
        <taxon>Psoroptidia</taxon>
        <taxon>Sarcoptoidea</taxon>
        <taxon>Sarcoptidae</taxon>
        <taxon>Sarcoptinae</taxon>
        <taxon>Sarcoptes</taxon>
    </lineage>
</organism>
<dbReference type="InterPro" id="IPR011011">
    <property type="entry name" value="Znf_FYVE_PHD"/>
</dbReference>
<dbReference type="Gene3D" id="3.30.40.10">
    <property type="entry name" value="Zinc/RING finger domain, C3HC4 (zinc finger)"/>
    <property type="match status" value="1"/>
</dbReference>
<dbReference type="GO" id="GO:0000724">
    <property type="term" value="P:double-strand break repair via homologous recombination"/>
    <property type="evidence" value="ECO:0007669"/>
    <property type="project" value="InterPro"/>
</dbReference>
<evidence type="ECO:0000256" key="4">
    <source>
        <dbReference type="ARBA" id="ARBA00022833"/>
    </source>
</evidence>
<dbReference type="GO" id="GO:0000281">
    <property type="term" value="P:mitotic cytokinesis"/>
    <property type="evidence" value="ECO:0007669"/>
    <property type="project" value="InterPro"/>
</dbReference>
<dbReference type="GO" id="GO:0032266">
    <property type="term" value="F:phosphatidylinositol-3-phosphate binding"/>
    <property type="evidence" value="ECO:0007669"/>
    <property type="project" value="InterPro"/>
</dbReference>
<dbReference type="SMART" id="SM00064">
    <property type="entry name" value="FYVE"/>
    <property type="match status" value="1"/>
</dbReference>
<dbReference type="PANTHER" id="PTHR46591:SF1">
    <property type="entry name" value="ZINC FINGER FYVE DOMAIN-CONTAINING PROTEIN 26"/>
    <property type="match status" value="1"/>
</dbReference>
<dbReference type="GO" id="GO:0030496">
    <property type="term" value="C:midbody"/>
    <property type="evidence" value="ECO:0007669"/>
    <property type="project" value="TreeGrafter"/>
</dbReference>
<dbReference type="PROSITE" id="PS50178">
    <property type="entry name" value="ZF_FYVE"/>
    <property type="match status" value="1"/>
</dbReference>
<protein>
    <submittedName>
        <fullName evidence="6">Zinc finger FYVE domain-containing protein</fullName>
    </submittedName>
</protein>
<dbReference type="InterPro" id="IPR028730">
    <property type="entry name" value="ZFYVE26"/>
</dbReference>
<evidence type="ECO:0000313" key="6">
    <source>
        <dbReference type="EMBL" id="KPM09697.1"/>
    </source>
</evidence>
<dbReference type="Pfam" id="PF25569">
    <property type="entry name" value="TPR_ZFYVE26"/>
    <property type="match status" value="1"/>
</dbReference>
<evidence type="ECO:0000256" key="1">
    <source>
        <dbReference type="ARBA" id="ARBA00022553"/>
    </source>
</evidence>
<proteinExistence type="predicted"/>
<keyword evidence="1" id="KW-0597">Phosphoprotein</keyword>
<feature type="non-terminal residue" evidence="6">
    <location>
        <position position="2543"/>
    </location>
</feature>
<dbReference type="VEuPathDB" id="VectorBase:SSCA010396"/>
<evidence type="ECO:0000256" key="5">
    <source>
        <dbReference type="SAM" id="MobiDB-lite"/>
    </source>
</evidence>
<dbReference type="GO" id="GO:0032465">
    <property type="term" value="P:regulation of cytokinesis"/>
    <property type="evidence" value="ECO:0007669"/>
    <property type="project" value="TreeGrafter"/>
</dbReference>
<dbReference type="GO" id="GO:0005813">
    <property type="term" value="C:centrosome"/>
    <property type="evidence" value="ECO:0007669"/>
    <property type="project" value="TreeGrafter"/>
</dbReference>
<dbReference type="GO" id="GO:0008270">
    <property type="term" value="F:zinc ion binding"/>
    <property type="evidence" value="ECO:0007669"/>
    <property type="project" value="UniProtKB-KW"/>
</dbReference>
<keyword evidence="3" id="KW-0863">Zinc-finger</keyword>
<comment type="caution">
    <text evidence="6">The sequence shown here is derived from an EMBL/GenBank/DDBJ whole genome shotgun (WGS) entry which is preliminary data.</text>
</comment>
<dbReference type="InterPro" id="IPR013083">
    <property type="entry name" value="Znf_RING/FYVE/PHD"/>
</dbReference>
<keyword evidence="2" id="KW-0479">Metal-binding</keyword>